<reference evidence="1" key="1">
    <citation type="submission" date="2021-02" db="EMBL/GenBank/DDBJ databases">
        <authorList>
            <consortium name="DOE Joint Genome Institute"/>
            <person name="Ahrendt S."/>
            <person name="Looney B.P."/>
            <person name="Miyauchi S."/>
            <person name="Morin E."/>
            <person name="Drula E."/>
            <person name="Courty P.E."/>
            <person name="Chicoki N."/>
            <person name="Fauchery L."/>
            <person name="Kohler A."/>
            <person name="Kuo A."/>
            <person name="Labutti K."/>
            <person name="Pangilinan J."/>
            <person name="Lipzen A."/>
            <person name="Riley R."/>
            <person name="Andreopoulos W."/>
            <person name="He G."/>
            <person name="Johnson J."/>
            <person name="Barry K.W."/>
            <person name="Grigoriev I.V."/>
            <person name="Nagy L."/>
            <person name="Hibbett D."/>
            <person name="Henrissat B."/>
            <person name="Matheny P.B."/>
            <person name="Labbe J."/>
            <person name="Martin F."/>
        </authorList>
    </citation>
    <scope>NUCLEOTIDE SEQUENCE</scope>
    <source>
        <strain evidence="1">FP105234-sp</strain>
    </source>
</reference>
<dbReference type="EMBL" id="MU275889">
    <property type="protein sequence ID" value="KAI0048293.1"/>
    <property type="molecule type" value="Genomic_DNA"/>
</dbReference>
<keyword evidence="2" id="KW-1185">Reference proteome</keyword>
<comment type="caution">
    <text evidence="1">The sequence shown here is derived from an EMBL/GenBank/DDBJ whole genome shotgun (WGS) entry which is preliminary data.</text>
</comment>
<evidence type="ECO:0000313" key="2">
    <source>
        <dbReference type="Proteomes" id="UP000814033"/>
    </source>
</evidence>
<accession>A0ACB8RXM5</accession>
<sequence length="311" mass="34168">MLRGYIPQTCGFVLWQFLTALHTTIFMRTKCANFPALIIRAQAALLRAPTSGAQAWSFDPFDVEIGSPVEVKFDGSLLPDTWWWDEWVNVSNRSAQLNVSMEDIRNAYKYPDISTTSVDIQYQYMPTPTSAPISPEPSRTAPSPLLLASYSSASRNVDTGPHISHASHAAPISPPERKRVHKGGDDDDAGNSTHVPSSTKRPKGRPRKSETWTASEISFVHRRLDVDDDESELPPDAIVVRIDPSRYLVGLSSSPRNIAQCVGCYAAGNAPCFKGPITVCTLCSLRKRPCKPLQQPALASLAEPLQETLPP</sequence>
<organism evidence="1 2">
    <name type="scientific">Auriscalpium vulgare</name>
    <dbReference type="NCBI Taxonomy" id="40419"/>
    <lineage>
        <taxon>Eukaryota</taxon>
        <taxon>Fungi</taxon>
        <taxon>Dikarya</taxon>
        <taxon>Basidiomycota</taxon>
        <taxon>Agaricomycotina</taxon>
        <taxon>Agaricomycetes</taxon>
        <taxon>Russulales</taxon>
        <taxon>Auriscalpiaceae</taxon>
        <taxon>Auriscalpium</taxon>
    </lineage>
</organism>
<evidence type="ECO:0000313" key="1">
    <source>
        <dbReference type="EMBL" id="KAI0048293.1"/>
    </source>
</evidence>
<reference evidence="1" key="2">
    <citation type="journal article" date="2022" name="New Phytol.">
        <title>Evolutionary transition to the ectomycorrhizal habit in the genomes of a hyperdiverse lineage of mushroom-forming fungi.</title>
        <authorList>
            <person name="Looney B."/>
            <person name="Miyauchi S."/>
            <person name="Morin E."/>
            <person name="Drula E."/>
            <person name="Courty P.E."/>
            <person name="Kohler A."/>
            <person name="Kuo A."/>
            <person name="LaButti K."/>
            <person name="Pangilinan J."/>
            <person name="Lipzen A."/>
            <person name="Riley R."/>
            <person name="Andreopoulos W."/>
            <person name="He G."/>
            <person name="Johnson J."/>
            <person name="Nolan M."/>
            <person name="Tritt A."/>
            <person name="Barry K.W."/>
            <person name="Grigoriev I.V."/>
            <person name="Nagy L.G."/>
            <person name="Hibbett D."/>
            <person name="Henrissat B."/>
            <person name="Matheny P.B."/>
            <person name="Labbe J."/>
            <person name="Martin F.M."/>
        </authorList>
    </citation>
    <scope>NUCLEOTIDE SEQUENCE</scope>
    <source>
        <strain evidence="1">FP105234-sp</strain>
    </source>
</reference>
<gene>
    <name evidence="1" type="ORF">FA95DRAFT_1098577</name>
</gene>
<dbReference type="Proteomes" id="UP000814033">
    <property type="component" value="Unassembled WGS sequence"/>
</dbReference>
<name>A0ACB8RXM5_9AGAM</name>
<proteinExistence type="predicted"/>
<protein>
    <submittedName>
        <fullName evidence="1">Uncharacterized protein</fullName>
    </submittedName>
</protein>